<reference evidence="1 2" key="1">
    <citation type="journal article" date="2015" name="Stand. Genomic Sci.">
        <title>Genomic Encyclopedia of Bacterial and Archaeal Type Strains, Phase III: the genomes of soil and plant-associated and newly described type strains.</title>
        <authorList>
            <person name="Whitman W.B."/>
            <person name="Woyke T."/>
            <person name="Klenk H.P."/>
            <person name="Zhou Y."/>
            <person name="Lilburn T.G."/>
            <person name="Beck B.J."/>
            <person name="De Vos P."/>
            <person name="Vandamme P."/>
            <person name="Eisen J.A."/>
            <person name="Garrity G."/>
            <person name="Hugenholtz P."/>
            <person name="Kyrpides N.C."/>
        </authorList>
    </citation>
    <scope>NUCLEOTIDE SEQUENCE [LARGE SCALE GENOMIC DNA]</scope>
    <source>
        <strain evidence="1 2">S2T63</strain>
    </source>
</reference>
<evidence type="ECO:0000313" key="1">
    <source>
        <dbReference type="EMBL" id="RLK52620.1"/>
    </source>
</evidence>
<evidence type="ECO:0008006" key="3">
    <source>
        <dbReference type="Google" id="ProtNLM"/>
    </source>
</evidence>
<gene>
    <name evidence="1" type="ORF">C7474_0571</name>
</gene>
<dbReference type="PANTHER" id="PTHR35332">
    <property type="entry name" value="REGULATION OF ENOLASE PROTEIN 1"/>
    <property type="match status" value="1"/>
</dbReference>
<proteinExistence type="predicted"/>
<sequence length="192" mass="20358">MSTLSWSDGRWTHPPVAAVERGGALVVTAAEGSDAWRRTSYGFVHDSEHALVVPFPVGGAMEVDFVAAFEAQFDQAGLFVTASDERWVKAGVEYADGLPQAGAVVTDGMSDWSVAPVPEWQGRVVTVRASRGDDAITLRIGVDGGPLRLLRLLPFPGDADAEAGPFVCAPTRAGLAVEFLAWRLLDADAALH</sequence>
<dbReference type="Gene3D" id="2.60.120.200">
    <property type="match status" value="1"/>
</dbReference>
<accession>A0A498CHT8</accession>
<dbReference type="RefSeq" id="WP_121057433.1">
    <property type="nucleotide sequence ID" value="NZ_RCDB01000001.1"/>
</dbReference>
<protein>
    <recommendedName>
        <fullName evidence="3">DUF1349 domain-containing protein</fullName>
    </recommendedName>
</protein>
<dbReference type="InterPro" id="IPR013320">
    <property type="entry name" value="ConA-like_dom_sf"/>
</dbReference>
<dbReference type="OrthoDB" id="9814707at2"/>
<name>A0A498CHT8_9MICO</name>
<dbReference type="Pfam" id="PF07081">
    <property type="entry name" value="DUF1349"/>
    <property type="match status" value="1"/>
</dbReference>
<dbReference type="SUPFAM" id="SSF49899">
    <property type="entry name" value="Concanavalin A-like lectins/glucanases"/>
    <property type="match status" value="1"/>
</dbReference>
<dbReference type="Proteomes" id="UP000273158">
    <property type="component" value="Unassembled WGS sequence"/>
</dbReference>
<organism evidence="1 2">
    <name type="scientific">Microbacterium telephonicum</name>
    <dbReference type="NCBI Taxonomy" id="1714841"/>
    <lineage>
        <taxon>Bacteria</taxon>
        <taxon>Bacillati</taxon>
        <taxon>Actinomycetota</taxon>
        <taxon>Actinomycetes</taxon>
        <taxon>Micrococcales</taxon>
        <taxon>Microbacteriaceae</taxon>
        <taxon>Microbacterium</taxon>
    </lineage>
</organism>
<evidence type="ECO:0000313" key="2">
    <source>
        <dbReference type="Proteomes" id="UP000273158"/>
    </source>
</evidence>
<dbReference type="AlphaFoldDB" id="A0A498CHT8"/>
<dbReference type="EMBL" id="RCDB01000001">
    <property type="protein sequence ID" value="RLK52620.1"/>
    <property type="molecule type" value="Genomic_DNA"/>
</dbReference>
<dbReference type="InterPro" id="IPR009784">
    <property type="entry name" value="DUF1349"/>
</dbReference>
<comment type="caution">
    <text evidence="1">The sequence shown here is derived from an EMBL/GenBank/DDBJ whole genome shotgun (WGS) entry which is preliminary data.</text>
</comment>
<dbReference type="PANTHER" id="PTHR35332:SF2">
    <property type="entry name" value="REGULATION OF ENOLASE PROTEIN 1"/>
    <property type="match status" value="1"/>
</dbReference>
<keyword evidence="2" id="KW-1185">Reference proteome</keyword>